<gene>
    <name evidence="2" type="ORF">EJ997_05825</name>
</gene>
<organism evidence="2 3">
    <name type="scientific">Flaviflexus ciconiae</name>
    <dbReference type="NCBI Taxonomy" id="2496867"/>
    <lineage>
        <taxon>Bacteria</taxon>
        <taxon>Bacillati</taxon>
        <taxon>Actinomycetota</taxon>
        <taxon>Actinomycetes</taxon>
        <taxon>Actinomycetales</taxon>
        <taxon>Actinomycetaceae</taxon>
        <taxon>Flaviflexus</taxon>
    </lineage>
</organism>
<dbReference type="KEGG" id="flh:EJ997_05825"/>
<dbReference type="AlphaFoldDB" id="A0A3S9PX70"/>
<feature type="region of interest" description="Disordered" evidence="1">
    <location>
        <begin position="1"/>
        <end position="25"/>
    </location>
</feature>
<keyword evidence="3" id="KW-1185">Reference proteome</keyword>
<evidence type="ECO:0000313" key="3">
    <source>
        <dbReference type="Proteomes" id="UP000280344"/>
    </source>
</evidence>
<evidence type="ECO:0000313" key="2">
    <source>
        <dbReference type="EMBL" id="AZQ76925.1"/>
    </source>
</evidence>
<evidence type="ECO:0000256" key="1">
    <source>
        <dbReference type="SAM" id="MobiDB-lite"/>
    </source>
</evidence>
<name>A0A3S9PX70_9ACTO</name>
<proteinExistence type="predicted"/>
<dbReference type="Proteomes" id="UP000280344">
    <property type="component" value="Chromosome"/>
</dbReference>
<accession>A0A3S9PX70</accession>
<dbReference type="RefSeq" id="WP_126703731.1">
    <property type="nucleotide sequence ID" value="NZ_CP034593.1"/>
</dbReference>
<reference evidence="2 3" key="1">
    <citation type="submission" date="2018-12" db="EMBL/GenBank/DDBJ databases">
        <title>Complete genome sequence of Flaviflexus sp. H23T48.</title>
        <authorList>
            <person name="Bae J.-W."/>
            <person name="Lee J.-Y."/>
        </authorList>
    </citation>
    <scope>NUCLEOTIDE SEQUENCE [LARGE SCALE GENOMIC DNA]</scope>
    <source>
        <strain evidence="2 3">H23T48</strain>
    </source>
</reference>
<sequence>MVDDDGDNSECSQAVKAADNAPGSAIGWRPRRLLGADVSAVLMITSFRILSATLVANCQRVALYSPNLMKYQTGGDVQD</sequence>
<protein>
    <submittedName>
        <fullName evidence="2">Uncharacterized protein</fullName>
    </submittedName>
</protein>
<dbReference type="EMBL" id="CP034593">
    <property type="protein sequence ID" value="AZQ76925.1"/>
    <property type="molecule type" value="Genomic_DNA"/>
</dbReference>